<keyword evidence="9" id="KW-1185">Reference proteome</keyword>
<dbReference type="KEGG" id="lrs:PX52LOC_04157"/>
<dbReference type="PROSITE" id="PS50011">
    <property type="entry name" value="PROTEIN_KINASE_DOM"/>
    <property type="match status" value="1"/>
</dbReference>
<keyword evidence="6" id="KW-1133">Transmembrane helix</keyword>
<feature type="region of interest" description="Disordered" evidence="5">
    <location>
        <begin position="1"/>
        <end position="40"/>
    </location>
</feature>
<keyword evidence="3 8" id="KW-0418">Kinase</keyword>
<dbReference type="GO" id="GO:0005524">
    <property type="term" value="F:ATP binding"/>
    <property type="evidence" value="ECO:0007669"/>
    <property type="project" value="UniProtKB-KW"/>
</dbReference>
<organism evidence="8 9">
    <name type="scientific">Limnoglobus roseus</name>
    <dbReference type="NCBI Taxonomy" id="2598579"/>
    <lineage>
        <taxon>Bacteria</taxon>
        <taxon>Pseudomonadati</taxon>
        <taxon>Planctomycetota</taxon>
        <taxon>Planctomycetia</taxon>
        <taxon>Gemmatales</taxon>
        <taxon>Gemmataceae</taxon>
        <taxon>Limnoglobus</taxon>
    </lineage>
</organism>
<dbReference type="PANTHER" id="PTHR43289">
    <property type="entry name" value="MITOGEN-ACTIVATED PROTEIN KINASE KINASE KINASE 20-RELATED"/>
    <property type="match status" value="1"/>
</dbReference>
<keyword evidence="8" id="KW-0723">Serine/threonine-protein kinase</keyword>
<dbReference type="InterPro" id="IPR011009">
    <property type="entry name" value="Kinase-like_dom_sf"/>
</dbReference>
<feature type="transmembrane region" description="Helical" evidence="6">
    <location>
        <begin position="406"/>
        <end position="424"/>
    </location>
</feature>
<dbReference type="CDD" id="cd14014">
    <property type="entry name" value="STKc_PknB_like"/>
    <property type="match status" value="1"/>
</dbReference>
<feature type="transmembrane region" description="Helical" evidence="6">
    <location>
        <begin position="365"/>
        <end position="386"/>
    </location>
</feature>
<dbReference type="Pfam" id="PF00069">
    <property type="entry name" value="Pkinase"/>
    <property type="match status" value="1"/>
</dbReference>
<feature type="transmembrane region" description="Helical" evidence="6">
    <location>
        <begin position="451"/>
        <end position="477"/>
    </location>
</feature>
<dbReference type="RefSeq" id="WP_168219107.1">
    <property type="nucleotide sequence ID" value="NZ_CP042425.1"/>
</dbReference>
<feature type="transmembrane region" description="Helical" evidence="6">
    <location>
        <begin position="544"/>
        <end position="567"/>
    </location>
</feature>
<evidence type="ECO:0000313" key="8">
    <source>
        <dbReference type="EMBL" id="QEL17175.1"/>
    </source>
</evidence>
<proteinExistence type="predicted"/>
<dbReference type="AlphaFoldDB" id="A0A5C1AF40"/>
<dbReference type="PANTHER" id="PTHR43289:SF34">
    <property type="entry name" value="SERINE_THREONINE-PROTEIN KINASE YBDM-RELATED"/>
    <property type="match status" value="1"/>
</dbReference>
<accession>A0A5C1AF40</accession>
<feature type="transmembrane region" description="Helical" evidence="6">
    <location>
        <begin position="489"/>
        <end position="509"/>
    </location>
</feature>
<feature type="domain" description="Protein kinase" evidence="7">
    <location>
        <begin position="63"/>
        <end position="344"/>
    </location>
</feature>
<dbReference type="Proteomes" id="UP000324974">
    <property type="component" value="Chromosome"/>
</dbReference>
<gene>
    <name evidence="8" type="ORF">PX52LOC_04157</name>
</gene>
<name>A0A5C1AF40_9BACT</name>
<dbReference type="SMART" id="SM00220">
    <property type="entry name" value="S_TKc"/>
    <property type="match status" value="1"/>
</dbReference>
<evidence type="ECO:0000256" key="3">
    <source>
        <dbReference type="ARBA" id="ARBA00022777"/>
    </source>
</evidence>
<evidence type="ECO:0000256" key="2">
    <source>
        <dbReference type="ARBA" id="ARBA00022741"/>
    </source>
</evidence>
<dbReference type="PROSITE" id="PS00108">
    <property type="entry name" value="PROTEIN_KINASE_ST"/>
    <property type="match status" value="1"/>
</dbReference>
<protein>
    <submittedName>
        <fullName evidence="8">Serine/threonine protein kinase</fullName>
    </submittedName>
</protein>
<feature type="transmembrane region" description="Helical" evidence="6">
    <location>
        <begin position="573"/>
        <end position="594"/>
    </location>
</feature>
<evidence type="ECO:0000256" key="4">
    <source>
        <dbReference type="ARBA" id="ARBA00022840"/>
    </source>
</evidence>
<dbReference type="Gene3D" id="1.10.510.10">
    <property type="entry name" value="Transferase(Phosphotransferase) domain 1"/>
    <property type="match status" value="2"/>
</dbReference>
<keyword evidence="6" id="KW-0472">Membrane</keyword>
<dbReference type="SUPFAM" id="SSF56112">
    <property type="entry name" value="Protein kinase-like (PK-like)"/>
    <property type="match status" value="1"/>
</dbReference>
<dbReference type="GO" id="GO:0004674">
    <property type="term" value="F:protein serine/threonine kinase activity"/>
    <property type="evidence" value="ECO:0007669"/>
    <property type="project" value="UniProtKB-KW"/>
</dbReference>
<evidence type="ECO:0000259" key="7">
    <source>
        <dbReference type="PROSITE" id="PS50011"/>
    </source>
</evidence>
<sequence length="627" mass="68140">MSSSPPPDPHATRPVNPADAPTHTLKQDVGGSSTEVTKAGPEQLPQHLSSIQFWQVGRQVGDFNLLAKLGEGGLGTVYLARQVSLARLVALKVTDATVSGTGEGLALAGLEHEHIVKVFAGFVEPTTKKHCLCLQYVPGTTLVAVIRKLHAGGRRPKSGQEILDAIDILASSEIHFDPTALADRGALADDDFYSAVCRLGEQMAAALAFAHSRDILHCDVKPGNILVTHYGRPMLVDFNISVKSADGGATLGGTPRYMSPEHVAAFRGDPHDPVDHRTDIFSLGVVLFELATGERPANNNLHLFGELPRELAWVLSRCLQHRPQDRYESGSELAAALAGARSLIRVRHDLPRPGALGRAAIRYPLVVLLTLAMIPHLFGSVLNITYNDVKIQLTDYQHEVFTRIALIYNGIMYPICVAAGVVLLRRFARDRRAVLNGDPCARTIDQVRYDAVLLGHFGIAFALVGWLPGGVLFPLLLDWQAGPLDWHDYAHFAISFTLSGLVGMVYSYFGIQYVVLRVLYPQLGNPDTFDPQTTRDELRTGTRWLGAFLVLATLIPLAGAIFLIVLNDATMTLGFRILVTGLIVLGMAGVTVLVRVMDRMAALVAPWTTGGAKRHGSANWSAVWRSR</sequence>
<evidence type="ECO:0000256" key="5">
    <source>
        <dbReference type="SAM" id="MobiDB-lite"/>
    </source>
</evidence>
<evidence type="ECO:0000256" key="6">
    <source>
        <dbReference type="SAM" id="Phobius"/>
    </source>
</evidence>
<evidence type="ECO:0000256" key="1">
    <source>
        <dbReference type="ARBA" id="ARBA00022679"/>
    </source>
</evidence>
<keyword evidence="6" id="KW-0812">Transmembrane</keyword>
<keyword evidence="4" id="KW-0067">ATP-binding</keyword>
<dbReference type="InterPro" id="IPR000719">
    <property type="entry name" value="Prot_kinase_dom"/>
</dbReference>
<evidence type="ECO:0000313" key="9">
    <source>
        <dbReference type="Proteomes" id="UP000324974"/>
    </source>
</evidence>
<keyword evidence="2" id="KW-0547">Nucleotide-binding</keyword>
<dbReference type="EMBL" id="CP042425">
    <property type="protein sequence ID" value="QEL17175.1"/>
    <property type="molecule type" value="Genomic_DNA"/>
</dbReference>
<dbReference type="InterPro" id="IPR008271">
    <property type="entry name" value="Ser/Thr_kinase_AS"/>
</dbReference>
<keyword evidence="1" id="KW-0808">Transferase</keyword>
<reference evidence="9" key="1">
    <citation type="submission" date="2019-08" db="EMBL/GenBank/DDBJ databases">
        <title>Limnoglobus roseus gen. nov., sp. nov., a novel freshwater planctomycete with a giant genome from the family Gemmataceae.</title>
        <authorList>
            <person name="Kulichevskaya I.S."/>
            <person name="Naumoff D.G."/>
            <person name="Miroshnikov K."/>
            <person name="Ivanova A."/>
            <person name="Philippov D.A."/>
            <person name="Hakobyan A."/>
            <person name="Rijpstra I.C."/>
            <person name="Sinninghe Damste J.S."/>
            <person name="Liesack W."/>
            <person name="Dedysh S.N."/>
        </authorList>
    </citation>
    <scope>NUCLEOTIDE SEQUENCE [LARGE SCALE GENOMIC DNA]</scope>
    <source>
        <strain evidence="9">PX52</strain>
    </source>
</reference>